<name>A0A7T3EZQ4_MORNO</name>
<feature type="compositionally biased region" description="Polar residues" evidence="1">
    <location>
        <begin position="76"/>
        <end position="90"/>
    </location>
</feature>
<evidence type="ECO:0000256" key="1">
    <source>
        <dbReference type="SAM" id="MobiDB-lite"/>
    </source>
</evidence>
<evidence type="ECO:0000313" key="2">
    <source>
        <dbReference type="EMBL" id="QPT43589.1"/>
    </source>
</evidence>
<accession>A0A7T3EZQ4</accession>
<proteinExistence type="predicted"/>
<reference evidence="2 3" key="1">
    <citation type="submission" date="2020-12" db="EMBL/GenBank/DDBJ databases">
        <title>FDA dAtabase for Regulatory Grade micrObial Sequences (FDA-ARGOS): Supporting development and validation of Infectious Disease Dx tests.</title>
        <authorList>
            <person name="Sproer C."/>
            <person name="Gronow S."/>
            <person name="Severitt S."/>
            <person name="Schroder I."/>
            <person name="Tallon L."/>
            <person name="Sadzewicz L."/>
            <person name="Zhao X."/>
            <person name="Boylan J."/>
            <person name="Ott S."/>
            <person name="Bowen H."/>
            <person name="Vavikolanu K."/>
            <person name="Mehta A."/>
            <person name="Aluvathingal J."/>
            <person name="Nadendla S."/>
            <person name="Lowell S."/>
            <person name="Myers T."/>
            <person name="Yan Y."/>
            <person name="Sichtig H."/>
        </authorList>
    </citation>
    <scope>NUCLEOTIDE SEQUENCE [LARGE SCALE GENOMIC DNA]</scope>
    <source>
        <strain evidence="2 3">FDAARGOS_869</strain>
        <plasmid evidence="2 3">unnamed</plasmid>
    </source>
</reference>
<keyword evidence="3" id="KW-1185">Reference proteome</keyword>
<feature type="region of interest" description="Disordered" evidence="1">
    <location>
        <begin position="68"/>
        <end position="90"/>
    </location>
</feature>
<keyword evidence="2" id="KW-0614">Plasmid</keyword>
<gene>
    <name evidence="2" type="ORF">I6G26_00420</name>
</gene>
<evidence type="ECO:0000313" key="3">
    <source>
        <dbReference type="Proteomes" id="UP000594834"/>
    </source>
</evidence>
<dbReference type="Proteomes" id="UP000594834">
    <property type="component" value="Plasmid unnamed"/>
</dbReference>
<dbReference type="EMBL" id="CP065727">
    <property type="protein sequence ID" value="QPT43589.1"/>
    <property type="molecule type" value="Genomic_DNA"/>
</dbReference>
<organism evidence="2 3">
    <name type="scientific">Moraxella nonliquefaciens</name>
    <dbReference type="NCBI Taxonomy" id="478"/>
    <lineage>
        <taxon>Bacteria</taxon>
        <taxon>Pseudomonadati</taxon>
        <taxon>Pseudomonadota</taxon>
        <taxon>Gammaproteobacteria</taxon>
        <taxon>Moraxellales</taxon>
        <taxon>Moraxellaceae</taxon>
        <taxon>Moraxella</taxon>
    </lineage>
</organism>
<dbReference type="RefSeq" id="WP_197940220.1">
    <property type="nucleotide sequence ID" value="NZ_CP065727.1"/>
</dbReference>
<geneLocation type="plasmid" evidence="2 3">
    <name>unnamed</name>
</geneLocation>
<sequence>MDGRPHRLSNDGSNDKNVMYQFYPNQGGVPAGHITNFSRGGVAEKWVYPKSIYISKRTLKRWIWQKDKSRHAKATSPYQSQSQLPKSPNR</sequence>
<protein>
    <submittedName>
        <fullName evidence="2">Uncharacterized protein</fullName>
    </submittedName>
</protein>